<evidence type="ECO:0000313" key="3">
    <source>
        <dbReference type="Proteomes" id="UP000516437"/>
    </source>
</evidence>
<keyword evidence="3" id="KW-1185">Reference proteome</keyword>
<dbReference type="PANTHER" id="PTHR31549">
    <property type="entry name" value="PROTEIN, PUTATIVE (DUF247)-RELATED-RELATED"/>
    <property type="match status" value="1"/>
</dbReference>
<proteinExistence type="predicted"/>
<evidence type="ECO:0000313" key="2">
    <source>
        <dbReference type="EMBL" id="KAB1226333.1"/>
    </source>
</evidence>
<dbReference type="Proteomes" id="UP000516437">
    <property type="component" value="Chromosome 1"/>
</dbReference>
<accession>A0A6A1WNS7</accession>
<gene>
    <name evidence="2" type="ORF">CJ030_MR1G002803</name>
</gene>
<dbReference type="OrthoDB" id="1849062at2759"/>
<name>A0A6A1WNS7_9ROSI</name>
<feature type="region of interest" description="Disordered" evidence="1">
    <location>
        <begin position="1"/>
        <end position="30"/>
    </location>
</feature>
<dbReference type="Pfam" id="PF03140">
    <property type="entry name" value="DUF247"/>
    <property type="match status" value="1"/>
</dbReference>
<sequence length="497" mass="57858">MEIGAHTEEANRRKVVKTEVGERSSRNDRARALTTTREEWFQTLMKARTPMEEVAENTEDQSQSVVKSKIQKVGPLLRDKKNYFEKYFEPTVMSLGPIHHGKEKYQLAEKCKLRLAVLFVESSGKPIEALYKEIVMEIKQLRECFEDEVTKDYDDEQLARMLFIDGCAILQFIYCAVNDKFKELKIKRDSAVFVQQDLFLLENQIPYRLLDCLMGLSKEEKSFRMSIESFIQPQIEVGGGQQAKEGSAGSLERSIQTSKGSEPIHLLDLLRTRMLGDAPKRDHKFSSKIKDKVDHDWQSYWNVQELRAEGIQMKRSGNESHLRNIYFTKAFNLYPGYLWLPPIVVDDLTGPKFMNLIAYEMCSDFDNDFGVTSYISFLRSLIDEAQDVKELRKAKVLHNFLDRDEKVVELFDEIATDLVPNLEIYNSVKRQIQYYFMKRWRPWKLITLSGAVFFALDLIQVWFTIFPRAGSCDDFCKKFTRSLFHGVCGFLYIRAAI</sequence>
<comment type="caution">
    <text evidence="2">The sequence shown here is derived from an EMBL/GenBank/DDBJ whole genome shotgun (WGS) entry which is preliminary data.</text>
</comment>
<protein>
    <submittedName>
        <fullName evidence="2">Uncharacterized protein</fullName>
    </submittedName>
</protein>
<dbReference type="EMBL" id="RXIC02000019">
    <property type="protein sequence ID" value="KAB1226333.1"/>
    <property type="molecule type" value="Genomic_DNA"/>
</dbReference>
<organism evidence="2 3">
    <name type="scientific">Morella rubra</name>
    <name type="common">Chinese bayberry</name>
    <dbReference type="NCBI Taxonomy" id="262757"/>
    <lineage>
        <taxon>Eukaryota</taxon>
        <taxon>Viridiplantae</taxon>
        <taxon>Streptophyta</taxon>
        <taxon>Embryophyta</taxon>
        <taxon>Tracheophyta</taxon>
        <taxon>Spermatophyta</taxon>
        <taxon>Magnoliopsida</taxon>
        <taxon>eudicotyledons</taxon>
        <taxon>Gunneridae</taxon>
        <taxon>Pentapetalae</taxon>
        <taxon>rosids</taxon>
        <taxon>fabids</taxon>
        <taxon>Fagales</taxon>
        <taxon>Myricaceae</taxon>
        <taxon>Morella</taxon>
    </lineage>
</organism>
<dbReference type="InterPro" id="IPR004158">
    <property type="entry name" value="DUF247_pln"/>
</dbReference>
<dbReference type="AlphaFoldDB" id="A0A6A1WNS7"/>
<reference evidence="2 3" key="1">
    <citation type="journal article" date="2019" name="Plant Biotechnol. J.">
        <title>The red bayberry genome and genetic basis of sex determination.</title>
        <authorList>
            <person name="Jia H.M."/>
            <person name="Jia H.J."/>
            <person name="Cai Q.L."/>
            <person name="Wang Y."/>
            <person name="Zhao H.B."/>
            <person name="Yang W.F."/>
            <person name="Wang G.Y."/>
            <person name="Li Y.H."/>
            <person name="Zhan D.L."/>
            <person name="Shen Y.T."/>
            <person name="Niu Q.F."/>
            <person name="Chang L."/>
            <person name="Qiu J."/>
            <person name="Zhao L."/>
            <person name="Xie H.B."/>
            <person name="Fu W.Y."/>
            <person name="Jin J."/>
            <person name="Li X.W."/>
            <person name="Jiao Y."/>
            <person name="Zhou C.C."/>
            <person name="Tu T."/>
            <person name="Chai C.Y."/>
            <person name="Gao J.L."/>
            <person name="Fan L.J."/>
            <person name="van de Weg E."/>
            <person name="Wang J.Y."/>
            <person name="Gao Z.S."/>
        </authorList>
    </citation>
    <scope>NUCLEOTIDE SEQUENCE [LARGE SCALE GENOMIC DNA]</scope>
    <source>
        <tissue evidence="2">Leaves</tissue>
    </source>
</reference>
<dbReference type="PANTHER" id="PTHR31549:SF191">
    <property type="entry name" value="DUF247 DOMAIN PROTEIN"/>
    <property type="match status" value="1"/>
</dbReference>
<evidence type="ECO:0000256" key="1">
    <source>
        <dbReference type="SAM" id="MobiDB-lite"/>
    </source>
</evidence>